<feature type="region of interest" description="Disordered" evidence="1">
    <location>
        <begin position="115"/>
        <end position="243"/>
    </location>
</feature>
<feature type="compositionally biased region" description="Low complexity" evidence="1">
    <location>
        <begin position="198"/>
        <end position="217"/>
    </location>
</feature>
<evidence type="ECO:0000313" key="2">
    <source>
        <dbReference type="EMBL" id="PWN26602.1"/>
    </source>
</evidence>
<gene>
    <name evidence="2" type="ORF">BDZ90DRAFT_261407</name>
</gene>
<feature type="region of interest" description="Disordered" evidence="1">
    <location>
        <begin position="1"/>
        <end position="103"/>
    </location>
</feature>
<reference evidence="2 3" key="1">
    <citation type="journal article" date="2018" name="Mol. Biol. Evol.">
        <title>Broad Genomic Sampling Reveals a Smut Pathogenic Ancestry of the Fungal Clade Ustilaginomycotina.</title>
        <authorList>
            <person name="Kijpornyongpan T."/>
            <person name="Mondo S.J."/>
            <person name="Barry K."/>
            <person name="Sandor L."/>
            <person name="Lee J."/>
            <person name="Lipzen A."/>
            <person name="Pangilinan J."/>
            <person name="LaButti K."/>
            <person name="Hainaut M."/>
            <person name="Henrissat B."/>
            <person name="Grigoriev I.V."/>
            <person name="Spatafora J.W."/>
            <person name="Aime M.C."/>
        </authorList>
    </citation>
    <scope>NUCLEOTIDE SEQUENCE [LARGE SCALE GENOMIC DNA]</scope>
    <source>
        <strain evidence="2 3">MCA 5214</strain>
    </source>
</reference>
<accession>A0A316UMS6</accession>
<name>A0A316UMS6_9BASI</name>
<protein>
    <submittedName>
        <fullName evidence="2">Uncharacterized protein</fullName>
    </submittedName>
</protein>
<dbReference type="RefSeq" id="XP_025361214.1">
    <property type="nucleotide sequence ID" value="XM_025508371.1"/>
</dbReference>
<feature type="compositionally biased region" description="Low complexity" evidence="1">
    <location>
        <begin position="1"/>
        <end position="19"/>
    </location>
</feature>
<keyword evidence="3" id="KW-1185">Reference proteome</keyword>
<evidence type="ECO:0000256" key="1">
    <source>
        <dbReference type="SAM" id="MobiDB-lite"/>
    </source>
</evidence>
<organism evidence="2 3">
    <name type="scientific">Jaminaea rosea</name>
    <dbReference type="NCBI Taxonomy" id="1569628"/>
    <lineage>
        <taxon>Eukaryota</taxon>
        <taxon>Fungi</taxon>
        <taxon>Dikarya</taxon>
        <taxon>Basidiomycota</taxon>
        <taxon>Ustilaginomycotina</taxon>
        <taxon>Exobasidiomycetes</taxon>
        <taxon>Microstromatales</taxon>
        <taxon>Microstromatales incertae sedis</taxon>
        <taxon>Jaminaea</taxon>
    </lineage>
</organism>
<evidence type="ECO:0000313" key="3">
    <source>
        <dbReference type="Proteomes" id="UP000245884"/>
    </source>
</evidence>
<feature type="compositionally biased region" description="Low complexity" evidence="1">
    <location>
        <begin position="49"/>
        <end position="62"/>
    </location>
</feature>
<sequence length="243" mass="26104">MSTSPQLSSSTSATSASPSMRTGDGPMTFDPRADLAQQLRPSNETGRYTTSSSRTSWTLSSSPPKKNPTETRKALSVSPPSYDDATASTGKVERRDDNDNDDAVLQDLMGKYGMGTTMMCPKVPDFEDAHKDKQKKGNTTPKANSKSQNREVDPDDAALQASMGKYGMGTSMMCPVLPNFEAKAKDKGKEKTKPNRTSSSSSSVSGSSSSSRSSVRSNLSAAWKRVKEYSPPQTSLEYLANKG</sequence>
<feature type="compositionally biased region" description="Polar residues" evidence="1">
    <location>
        <begin position="39"/>
        <end position="48"/>
    </location>
</feature>
<dbReference type="Proteomes" id="UP000245884">
    <property type="component" value="Unassembled WGS sequence"/>
</dbReference>
<feature type="compositionally biased region" description="Polar residues" evidence="1">
    <location>
        <begin position="137"/>
        <end position="147"/>
    </location>
</feature>
<proteinExistence type="predicted"/>
<dbReference type="AlphaFoldDB" id="A0A316UMS6"/>
<feature type="compositionally biased region" description="Basic and acidic residues" evidence="1">
    <location>
        <begin position="182"/>
        <end position="193"/>
    </location>
</feature>
<dbReference type="GeneID" id="37030194"/>
<dbReference type="EMBL" id="KZ819671">
    <property type="protein sequence ID" value="PWN26602.1"/>
    <property type="molecule type" value="Genomic_DNA"/>
</dbReference>